<protein>
    <submittedName>
        <fullName evidence="6">Iron-binding zinc finger CDGSH type</fullName>
    </submittedName>
</protein>
<dbReference type="OrthoDB" id="9795032at2"/>
<evidence type="ECO:0000256" key="3">
    <source>
        <dbReference type="ARBA" id="ARBA00023004"/>
    </source>
</evidence>
<dbReference type="InterPro" id="IPR018967">
    <property type="entry name" value="FeS-contain_CDGSH-typ"/>
</dbReference>
<dbReference type="InterPro" id="IPR042216">
    <property type="entry name" value="MitoNEET_CISD"/>
</dbReference>
<dbReference type="GO" id="GO:0005737">
    <property type="term" value="C:cytoplasm"/>
    <property type="evidence" value="ECO:0007669"/>
    <property type="project" value="UniProtKB-ARBA"/>
</dbReference>
<evidence type="ECO:0000313" key="6">
    <source>
        <dbReference type="EMBL" id="APD08866.1"/>
    </source>
</evidence>
<dbReference type="AlphaFoldDB" id="A0A1J0LS17"/>
<dbReference type="Gene3D" id="3.40.5.90">
    <property type="entry name" value="CDGSH iron-sulfur domain, mitoNEET-type"/>
    <property type="match status" value="1"/>
</dbReference>
<dbReference type="GO" id="GO:0046872">
    <property type="term" value="F:metal ion binding"/>
    <property type="evidence" value="ECO:0007669"/>
    <property type="project" value="UniProtKB-KW"/>
</dbReference>
<dbReference type="RefSeq" id="WP_071676671.1">
    <property type="nucleotide sequence ID" value="NZ_CP016312.1"/>
</dbReference>
<feature type="domain" description="Iron-binding zinc finger CDGSH type" evidence="5">
    <location>
        <begin position="26"/>
        <end position="59"/>
    </location>
</feature>
<dbReference type="GO" id="GO:0051537">
    <property type="term" value="F:2 iron, 2 sulfur cluster binding"/>
    <property type="evidence" value="ECO:0007669"/>
    <property type="project" value="UniProtKB-KW"/>
</dbReference>
<evidence type="ECO:0000313" key="7">
    <source>
        <dbReference type="Proteomes" id="UP000182993"/>
    </source>
</evidence>
<gene>
    <name evidence="6" type="ORF">A0O31_00677</name>
</gene>
<name>A0A1J0LS17_THEBO</name>
<keyword evidence="3" id="KW-0408">Iron</keyword>
<organism evidence="6 7">
    <name type="scientific">Thermus brockianus</name>
    <dbReference type="NCBI Taxonomy" id="56956"/>
    <lineage>
        <taxon>Bacteria</taxon>
        <taxon>Thermotogati</taxon>
        <taxon>Deinococcota</taxon>
        <taxon>Deinococci</taxon>
        <taxon>Thermales</taxon>
        <taxon>Thermaceae</taxon>
        <taxon>Thermus</taxon>
    </lineage>
</organism>
<proteinExistence type="predicted"/>
<dbReference type="KEGG" id="tbc:A0O31_00677"/>
<keyword evidence="1" id="KW-0001">2Fe-2S</keyword>
<keyword evidence="2" id="KW-0479">Metal-binding</keyword>
<dbReference type="Proteomes" id="UP000182993">
    <property type="component" value="Chromosome"/>
</dbReference>
<evidence type="ECO:0000256" key="2">
    <source>
        <dbReference type="ARBA" id="ARBA00022723"/>
    </source>
</evidence>
<dbReference type="EMBL" id="CP016312">
    <property type="protein sequence ID" value="APD08866.1"/>
    <property type="molecule type" value="Genomic_DNA"/>
</dbReference>
<dbReference type="SMART" id="SM00704">
    <property type="entry name" value="ZnF_CDGSH"/>
    <property type="match status" value="1"/>
</dbReference>
<sequence length="71" mass="8027">MRLRFRENGPLVLDLPEGTPFRFNGEERRLERAKLALCRCGHSANKPFCDGTHKAVGFQAEAGELEVQEVQ</sequence>
<accession>A0A1J0LS17</accession>
<reference evidence="7" key="1">
    <citation type="submission" date="2016-06" db="EMBL/GenBank/DDBJ databases">
        <title>Whole genome sequencing of Thermus brockianus strain GE-1.</title>
        <authorList>
            <person name="Schaefers C."/>
            <person name="Blank S."/>
            <person name="Wiebusch S."/>
            <person name="Elleuche S."/>
            <person name="Antranikian G."/>
        </authorList>
    </citation>
    <scope>NUCLEOTIDE SEQUENCE [LARGE SCALE GENOMIC DNA]</scope>
    <source>
        <strain evidence="7">GE-1</strain>
    </source>
</reference>
<evidence type="ECO:0000259" key="5">
    <source>
        <dbReference type="SMART" id="SM00704"/>
    </source>
</evidence>
<keyword evidence="4" id="KW-0411">Iron-sulfur</keyword>
<dbReference type="Pfam" id="PF09360">
    <property type="entry name" value="zf-CDGSH"/>
    <property type="match status" value="1"/>
</dbReference>
<evidence type="ECO:0000256" key="1">
    <source>
        <dbReference type="ARBA" id="ARBA00022714"/>
    </source>
</evidence>
<evidence type="ECO:0000256" key="4">
    <source>
        <dbReference type="ARBA" id="ARBA00023014"/>
    </source>
</evidence>